<dbReference type="SUPFAM" id="SSF55874">
    <property type="entry name" value="ATPase domain of HSP90 chaperone/DNA topoisomerase II/histidine kinase"/>
    <property type="match status" value="1"/>
</dbReference>
<evidence type="ECO:0000256" key="3">
    <source>
        <dbReference type="ARBA" id="ARBA00012438"/>
    </source>
</evidence>
<evidence type="ECO:0000256" key="1">
    <source>
        <dbReference type="ARBA" id="ARBA00000085"/>
    </source>
</evidence>
<comment type="subcellular location">
    <subcellularLocation>
        <location evidence="2">Cell inner membrane</location>
        <topology evidence="2">Multi-pass membrane protein</topology>
    </subcellularLocation>
</comment>
<reference evidence="8" key="1">
    <citation type="submission" date="2021-04" db="EMBL/GenBank/DDBJ databases">
        <title>novel species isolated from subtropical streams in China.</title>
        <authorList>
            <person name="Lu H."/>
        </authorList>
    </citation>
    <scope>NUCLEOTIDE SEQUENCE</scope>
    <source>
        <strain evidence="8">LFS511W</strain>
    </source>
</reference>
<evidence type="ECO:0000256" key="5">
    <source>
        <dbReference type="ARBA" id="ARBA00022679"/>
    </source>
</evidence>
<dbReference type="PRINTS" id="PR00344">
    <property type="entry name" value="BCTRLSENSOR"/>
</dbReference>
<dbReference type="PANTHER" id="PTHR43047:SF72">
    <property type="entry name" value="OSMOSENSING HISTIDINE PROTEIN KINASE SLN1"/>
    <property type="match status" value="1"/>
</dbReference>
<comment type="catalytic activity">
    <reaction evidence="1">
        <text>ATP + protein L-histidine = ADP + protein N-phospho-L-histidine.</text>
        <dbReference type="EC" id="2.7.13.3"/>
    </reaction>
</comment>
<organism evidence="8 9">
    <name type="scientific">Undibacterium luofuense</name>
    <dbReference type="NCBI Taxonomy" id="2828733"/>
    <lineage>
        <taxon>Bacteria</taxon>
        <taxon>Pseudomonadati</taxon>
        <taxon>Pseudomonadota</taxon>
        <taxon>Betaproteobacteria</taxon>
        <taxon>Burkholderiales</taxon>
        <taxon>Oxalobacteraceae</taxon>
        <taxon>Undibacterium</taxon>
    </lineage>
</organism>
<proteinExistence type="predicted"/>
<dbReference type="GO" id="GO:0009927">
    <property type="term" value="F:histidine phosphotransfer kinase activity"/>
    <property type="evidence" value="ECO:0007669"/>
    <property type="project" value="TreeGrafter"/>
</dbReference>
<dbReference type="Proteomes" id="UP000680067">
    <property type="component" value="Unassembled WGS sequence"/>
</dbReference>
<dbReference type="GO" id="GO:0005886">
    <property type="term" value="C:plasma membrane"/>
    <property type="evidence" value="ECO:0007669"/>
    <property type="project" value="UniProtKB-SubCell"/>
</dbReference>
<dbReference type="Pfam" id="PF02518">
    <property type="entry name" value="HATPase_c"/>
    <property type="match status" value="1"/>
</dbReference>
<dbReference type="InterPro" id="IPR036890">
    <property type="entry name" value="HATPase_C_sf"/>
</dbReference>
<dbReference type="GO" id="GO:0000155">
    <property type="term" value="F:phosphorelay sensor kinase activity"/>
    <property type="evidence" value="ECO:0007669"/>
    <property type="project" value="TreeGrafter"/>
</dbReference>
<feature type="non-terminal residue" evidence="8">
    <location>
        <position position="1"/>
    </location>
</feature>
<dbReference type="AlphaFoldDB" id="A0A941I991"/>
<keyword evidence="5" id="KW-0808">Transferase</keyword>
<evidence type="ECO:0000313" key="9">
    <source>
        <dbReference type="Proteomes" id="UP000680067"/>
    </source>
</evidence>
<accession>A0A941I991</accession>
<gene>
    <name evidence="8" type="ORF">KDM89_20620</name>
</gene>
<comment type="caution">
    <text evidence="8">The sequence shown here is derived from an EMBL/GenBank/DDBJ whole genome shotgun (WGS) entry which is preliminary data.</text>
</comment>
<sequence>ISLSINEPVPEVLISVDSQRFMQIISNLLSNAIKYSPQQETVTISTSLQNDYVRISVTDRGNGIPKEFRSRIFQKFAQADSSDTREKGGTGLGLAITRELVEHMGGQVGFESIPGQGA</sequence>
<dbReference type="FunFam" id="3.30.565.10:FF:000006">
    <property type="entry name" value="Sensor histidine kinase WalK"/>
    <property type="match status" value="1"/>
</dbReference>
<evidence type="ECO:0000256" key="2">
    <source>
        <dbReference type="ARBA" id="ARBA00004429"/>
    </source>
</evidence>
<evidence type="ECO:0000313" key="8">
    <source>
        <dbReference type="EMBL" id="MBR7784540.1"/>
    </source>
</evidence>
<dbReference type="PROSITE" id="PS50109">
    <property type="entry name" value="HIS_KIN"/>
    <property type="match status" value="1"/>
</dbReference>
<name>A0A941I991_9BURK</name>
<evidence type="ECO:0000259" key="7">
    <source>
        <dbReference type="PROSITE" id="PS50109"/>
    </source>
</evidence>
<dbReference type="InterPro" id="IPR005467">
    <property type="entry name" value="His_kinase_dom"/>
</dbReference>
<protein>
    <recommendedName>
        <fullName evidence="3">histidine kinase</fullName>
        <ecNumber evidence="3">2.7.13.3</ecNumber>
    </recommendedName>
</protein>
<dbReference type="InterPro" id="IPR003594">
    <property type="entry name" value="HATPase_dom"/>
</dbReference>
<dbReference type="PANTHER" id="PTHR43047">
    <property type="entry name" value="TWO-COMPONENT HISTIDINE PROTEIN KINASE"/>
    <property type="match status" value="1"/>
</dbReference>
<keyword evidence="9" id="KW-1185">Reference proteome</keyword>
<dbReference type="SMART" id="SM00387">
    <property type="entry name" value="HATPase_c"/>
    <property type="match status" value="1"/>
</dbReference>
<keyword evidence="6" id="KW-0418">Kinase</keyword>
<evidence type="ECO:0000256" key="6">
    <source>
        <dbReference type="ARBA" id="ARBA00022777"/>
    </source>
</evidence>
<feature type="domain" description="Histidine kinase" evidence="7">
    <location>
        <begin position="1"/>
        <end position="118"/>
    </location>
</feature>
<dbReference type="EMBL" id="JAGSPN010000323">
    <property type="protein sequence ID" value="MBR7784540.1"/>
    <property type="molecule type" value="Genomic_DNA"/>
</dbReference>
<keyword evidence="4" id="KW-0597">Phosphoprotein</keyword>
<feature type="non-terminal residue" evidence="8">
    <location>
        <position position="118"/>
    </location>
</feature>
<dbReference type="EC" id="2.7.13.3" evidence="3"/>
<dbReference type="InterPro" id="IPR004358">
    <property type="entry name" value="Sig_transdc_His_kin-like_C"/>
</dbReference>
<dbReference type="Gene3D" id="3.30.565.10">
    <property type="entry name" value="Histidine kinase-like ATPase, C-terminal domain"/>
    <property type="match status" value="1"/>
</dbReference>
<evidence type="ECO:0000256" key="4">
    <source>
        <dbReference type="ARBA" id="ARBA00022553"/>
    </source>
</evidence>